<proteinExistence type="predicted"/>
<name>A0A5B7G7C2_PORTR</name>
<evidence type="ECO:0000313" key="2">
    <source>
        <dbReference type="Proteomes" id="UP000324222"/>
    </source>
</evidence>
<comment type="caution">
    <text evidence="1">The sequence shown here is derived from an EMBL/GenBank/DDBJ whole genome shotgun (WGS) entry which is preliminary data.</text>
</comment>
<dbReference type="AlphaFoldDB" id="A0A5B7G7C2"/>
<dbReference type="Proteomes" id="UP000324222">
    <property type="component" value="Unassembled WGS sequence"/>
</dbReference>
<organism evidence="1 2">
    <name type="scientific">Portunus trituberculatus</name>
    <name type="common">Swimming crab</name>
    <name type="synonym">Neptunus trituberculatus</name>
    <dbReference type="NCBI Taxonomy" id="210409"/>
    <lineage>
        <taxon>Eukaryota</taxon>
        <taxon>Metazoa</taxon>
        <taxon>Ecdysozoa</taxon>
        <taxon>Arthropoda</taxon>
        <taxon>Crustacea</taxon>
        <taxon>Multicrustacea</taxon>
        <taxon>Malacostraca</taxon>
        <taxon>Eumalacostraca</taxon>
        <taxon>Eucarida</taxon>
        <taxon>Decapoda</taxon>
        <taxon>Pleocyemata</taxon>
        <taxon>Brachyura</taxon>
        <taxon>Eubrachyura</taxon>
        <taxon>Portunoidea</taxon>
        <taxon>Portunidae</taxon>
        <taxon>Portuninae</taxon>
        <taxon>Portunus</taxon>
    </lineage>
</organism>
<keyword evidence="2" id="KW-1185">Reference proteome</keyword>
<gene>
    <name evidence="1" type="ORF">E2C01_050094</name>
</gene>
<evidence type="ECO:0000313" key="1">
    <source>
        <dbReference type="EMBL" id="MPC56140.1"/>
    </source>
</evidence>
<reference evidence="1 2" key="1">
    <citation type="submission" date="2019-05" db="EMBL/GenBank/DDBJ databases">
        <title>Another draft genome of Portunus trituberculatus and its Hox gene families provides insights of decapod evolution.</title>
        <authorList>
            <person name="Jeong J.-H."/>
            <person name="Song I."/>
            <person name="Kim S."/>
            <person name="Choi T."/>
            <person name="Kim D."/>
            <person name="Ryu S."/>
            <person name="Kim W."/>
        </authorList>
    </citation>
    <scope>NUCLEOTIDE SEQUENCE [LARGE SCALE GENOMIC DNA]</scope>
    <source>
        <tissue evidence="1">Muscle</tissue>
    </source>
</reference>
<dbReference type="EMBL" id="VSRR010013725">
    <property type="protein sequence ID" value="MPC56140.1"/>
    <property type="molecule type" value="Genomic_DNA"/>
</dbReference>
<protein>
    <submittedName>
        <fullName evidence="1">Uncharacterized protein</fullName>
    </submittedName>
</protein>
<accession>A0A5B7G7C2</accession>
<sequence>MGREPLIAGQTLAMSDGNLGPEVRTSSTPCLVLRGSTIKKHVFEVNITKHYEAYLSLRSEVMRTCHEKHTSRRRYV</sequence>